<evidence type="ECO:0000259" key="2">
    <source>
        <dbReference type="Pfam" id="PF08534"/>
    </source>
</evidence>
<sequence length="180" mass="20995">MKKKNVIIFTFLLLISFFSFNIFKISQHKQTIKEQIKVLPEFSFSSVKENHKNISSNIFFKSKTVIIHFNSTCHFCQEEVQLLKDHEELLKSLDINIVLISEEDTNILQEFLKENELYNSDFQLLKSNIGDFYKLFGTSQVPTAFLYNANGKLIKTITGLSKFELITQTFLEDEKVNSLH</sequence>
<dbReference type="CDD" id="cd02966">
    <property type="entry name" value="TlpA_like_family"/>
    <property type="match status" value="1"/>
</dbReference>
<protein>
    <recommendedName>
        <fullName evidence="2">Redoxin domain-containing protein</fullName>
    </recommendedName>
</protein>
<evidence type="ECO:0000313" key="4">
    <source>
        <dbReference type="Proteomes" id="UP000179797"/>
    </source>
</evidence>
<reference evidence="3 4" key="1">
    <citation type="journal article" date="2012" name="Int. J. Syst. Evol. Microbiol.">
        <title>Flammeovirga pacifica sp. nov., isolated from deep-sea sediment.</title>
        <authorList>
            <person name="Xu H."/>
            <person name="Fu Y."/>
            <person name="Yang N."/>
            <person name="Ding Z."/>
            <person name="Lai Q."/>
            <person name="Zeng R."/>
        </authorList>
    </citation>
    <scope>NUCLEOTIDE SEQUENCE [LARGE SCALE GENOMIC DNA]</scope>
    <source>
        <strain evidence="4">DSM 24597 / LMG 26175 / WPAGA1</strain>
    </source>
</reference>
<dbReference type="GO" id="GO:0016491">
    <property type="term" value="F:oxidoreductase activity"/>
    <property type="evidence" value="ECO:0007669"/>
    <property type="project" value="InterPro"/>
</dbReference>
<dbReference type="InterPro" id="IPR036249">
    <property type="entry name" value="Thioredoxin-like_sf"/>
</dbReference>
<dbReference type="OrthoDB" id="662072at2"/>
<feature type="transmembrane region" description="Helical" evidence="1">
    <location>
        <begin position="6"/>
        <end position="23"/>
    </location>
</feature>
<dbReference type="Pfam" id="PF08534">
    <property type="entry name" value="Redoxin"/>
    <property type="match status" value="1"/>
</dbReference>
<dbReference type="RefSeq" id="WP_044227739.1">
    <property type="nucleotide sequence ID" value="NZ_JRYR02000001.1"/>
</dbReference>
<dbReference type="AlphaFoldDB" id="A0A1S1Z1J4"/>
<accession>A0A1S1Z1J4</accession>
<proteinExistence type="predicted"/>
<dbReference type="Proteomes" id="UP000179797">
    <property type="component" value="Unassembled WGS sequence"/>
</dbReference>
<keyword evidence="4" id="KW-1185">Reference proteome</keyword>
<keyword evidence="1" id="KW-0812">Transmembrane</keyword>
<organism evidence="3 4">
    <name type="scientific">Flammeovirga pacifica</name>
    <dbReference type="NCBI Taxonomy" id="915059"/>
    <lineage>
        <taxon>Bacteria</taxon>
        <taxon>Pseudomonadati</taxon>
        <taxon>Bacteroidota</taxon>
        <taxon>Cytophagia</taxon>
        <taxon>Cytophagales</taxon>
        <taxon>Flammeovirgaceae</taxon>
        <taxon>Flammeovirga</taxon>
    </lineage>
</organism>
<dbReference type="SUPFAM" id="SSF52833">
    <property type="entry name" value="Thioredoxin-like"/>
    <property type="match status" value="1"/>
</dbReference>
<gene>
    <name evidence="3" type="ORF">NH26_12545</name>
</gene>
<dbReference type="InterPro" id="IPR013740">
    <property type="entry name" value="Redoxin"/>
</dbReference>
<dbReference type="STRING" id="915059.NH26_12545"/>
<dbReference type="EMBL" id="JRYR02000001">
    <property type="protein sequence ID" value="OHX67111.1"/>
    <property type="molecule type" value="Genomic_DNA"/>
</dbReference>
<dbReference type="Gene3D" id="3.40.30.10">
    <property type="entry name" value="Glutaredoxin"/>
    <property type="match status" value="1"/>
</dbReference>
<feature type="domain" description="Redoxin" evidence="2">
    <location>
        <begin position="39"/>
        <end position="160"/>
    </location>
</feature>
<evidence type="ECO:0000256" key="1">
    <source>
        <dbReference type="SAM" id="Phobius"/>
    </source>
</evidence>
<comment type="caution">
    <text evidence="3">The sequence shown here is derived from an EMBL/GenBank/DDBJ whole genome shotgun (WGS) entry which is preliminary data.</text>
</comment>
<evidence type="ECO:0000313" key="3">
    <source>
        <dbReference type="EMBL" id="OHX67111.1"/>
    </source>
</evidence>
<keyword evidence="1" id="KW-0472">Membrane</keyword>
<keyword evidence="1" id="KW-1133">Transmembrane helix</keyword>
<name>A0A1S1Z1J4_FLAPC</name>